<evidence type="ECO:0000313" key="6">
    <source>
        <dbReference type="EMBL" id="QNE07339.1"/>
    </source>
</evidence>
<dbReference type="OrthoDB" id="7170131at2"/>
<dbReference type="PROSITE" id="PS50932">
    <property type="entry name" value="HTH_LACI_2"/>
    <property type="match status" value="1"/>
</dbReference>
<dbReference type="KEGG" id="cman:A9D14_15965"/>
<dbReference type="Pfam" id="PF13377">
    <property type="entry name" value="Peripla_BP_3"/>
    <property type="match status" value="1"/>
</dbReference>
<evidence type="ECO:0000256" key="2">
    <source>
        <dbReference type="ARBA" id="ARBA00023125"/>
    </source>
</evidence>
<dbReference type="GO" id="GO:0003700">
    <property type="term" value="F:DNA-binding transcription factor activity"/>
    <property type="evidence" value="ECO:0007669"/>
    <property type="project" value="TreeGrafter"/>
</dbReference>
<keyword evidence="3" id="KW-0804">Transcription</keyword>
<evidence type="ECO:0000313" key="8">
    <source>
        <dbReference type="Proteomes" id="UP000515297"/>
    </source>
</evidence>
<dbReference type="SUPFAM" id="SSF53822">
    <property type="entry name" value="Periplasmic binding protein-like I"/>
    <property type="match status" value="1"/>
</dbReference>
<dbReference type="Gene3D" id="1.10.260.40">
    <property type="entry name" value="lambda repressor-like DNA-binding domains"/>
    <property type="match status" value="1"/>
</dbReference>
<geneLocation type="plasmid" evidence="7">
    <name>pcme4a9i</name>
</geneLocation>
<dbReference type="AlphaFoldDB" id="A0A1Z1FHC3"/>
<dbReference type="SMART" id="SM00354">
    <property type="entry name" value="HTH_LACI"/>
    <property type="match status" value="1"/>
</dbReference>
<accession>A0A1Z1FHC3</accession>
<dbReference type="PROSITE" id="PS00356">
    <property type="entry name" value="HTH_LACI_1"/>
    <property type="match status" value="1"/>
</dbReference>
<dbReference type="InterPro" id="IPR046335">
    <property type="entry name" value="LacI/GalR-like_sensor"/>
</dbReference>
<organism evidence="5 7">
    <name type="scientific">Croceicoccus marinus</name>
    <dbReference type="NCBI Taxonomy" id="450378"/>
    <lineage>
        <taxon>Bacteria</taxon>
        <taxon>Pseudomonadati</taxon>
        <taxon>Pseudomonadota</taxon>
        <taxon>Alphaproteobacteria</taxon>
        <taxon>Sphingomonadales</taxon>
        <taxon>Erythrobacteraceae</taxon>
        <taxon>Croceicoccus</taxon>
    </lineage>
</organism>
<dbReference type="InterPro" id="IPR028082">
    <property type="entry name" value="Peripla_BP_I"/>
</dbReference>
<dbReference type="Gene3D" id="3.40.50.2300">
    <property type="match status" value="2"/>
</dbReference>
<dbReference type="Proteomes" id="UP000515297">
    <property type="component" value="Plasmid plas1"/>
</dbReference>
<evidence type="ECO:0000313" key="7">
    <source>
        <dbReference type="Proteomes" id="UP000195807"/>
    </source>
</evidence>
<geneLocation type="plasmid" evidence="6 8">
    <name>plas1</name>
</geneLocation>
<keyword evidence="7" id="KW-1185">Reference proteome</keyword>
<dbReference type="InterPro" id="IPR000843">
    <property type="entry name" value="HTH_LacI"/>
</dbReference>
<dbReference type="PANTHER" id="PTHR30146">
    <property type="entry name" value="LACI-RELATED TRANSCRIPTIONAL REPRESSOR"/>
    <property type="match status" value="1"/>
</dbReference>
<dbReference type="EMBL" id="CP019603">
    <property type="protein sequence ID" value="ARU18152.1"/>
    <property type="molecule type" value="Genomic_DNA"/>
</dbReference>
<evidence type="ECO:0000259" key="4">
    <source>
        <dbReference type="PROSITE" id="PS50932"/>
    </source>
</evidence>
<dbReference type="EMBL" id="CP060053">
    <property type="protein sequence ID" value="QNE07339.1"/>
    <property type="molecule type" value="Genomic_DNA"/>
</dbReference>
<dbReference type="PRINTS" id="PR00036">
    <property type="entry name" value="HTHLACI"/>
</dbReference>
<evidence type="ECO:0000256" key="1">
    <source>
        <dbReference type="ARBA" id="ARBA00023015"/>
    </source>
</evidence>
<dbReference type="CDD" id="cd01392">
    <property type="entry name" value="HTH_LacI"/>
    <property type="match status" value="1"/>
</dbReference>
<keyword evidence="1" id="KW-0805">Transcription regulation</keyword>
<gene>
    <name evidence="5" type="ORF">A9D14_15965</name>
    <name evidence="6" type="ORF">H4O24_15685</name>
</gene>
<sequence>MKDELDRTAQADRVPTLDDVAQRAGVSSATVSRFLNNPKIVAEATGERIREAVQRVGYIPNALAGGLASSKSRMVAVLIPHLTDSLFNDIIERMTEDLTASGSNVMLGLTGTSPARTNDLIRAALARRVDAIISTGPIGEDMTDCIRRSRTLFIQVWELPENPVGMAIGFSHRDAGRDLARFVASRGYRRPFLVTADGGRARLRRDSFIEEWQAIGTGEEPHGTLVDIPSRFGHARRAFAELRRLDPMPDVVLCGSDYLAQGIIVEAEAAGLNVPDDLAVMGFGNSPIAGEMRPTITTVDVDSSRIAREVMALVRRHGAGEDIPHNSIDVGFRIIARESA</sequence>
<proteinExistence type="predicted"/>
<dbReference type="GO" id="GO:0000976">
    <property type="term" value="F:transcription cis-regulatory region binding"/>
    <property type="evidence" value="ECO:0007669"/>
    <property type="project" value="TreeGrafter"/>
</dbReference>
<name>A0A1Z1FHC3_9SPHN</name>
<evidence type="ECO:0000313" key="5">
    <source>
        <dbReference type="EMBL" id="ARU18152.1"/>
    </source>
</evidence>
<dbReference type="RefSeq" id="WP_066850685.1">
    <property type="nucleotide sequence ID" value="NZ_CP019603.1"/>
</dbReference>
<evidence type="ECO:0000256" key="3">
    <source>
        <dbReference type="ARBA" id="ARBA00023163"/>
    </source>
</evidence>
<dbReference type="InterPro" id="IPR010982">
    <property type="entry name" value="Lambda_DNA-bd_dom_sf"/>
</dbReference>
<reference evidence="5 7" key="1">
    <citation type="submission" date="2017-01" db="EMBL/GenBank/DDBJ databases">
        <title>Complete genome sequence of esterase-producing bacterium Croceicoccus marinus E4A9.</title>
        <authorList>
            <person name="Wu Y.-H."/>
            <person name="Cheng H."/>
            <person name="Xu L."/>
            <person name="Huo Y.-Y."/>
            <person name="Wang C.-S."/>
            <person name="Xu X.-W."/>
        </authorList>
    </citation>
    <scope>NUCLEOTIDE SEQUENCE [LARGE SCALE GENOMIC DNA]</scope>
    <source>
        <strain evidence="5 7">E4A9</strain>
        <plasmid evidence="5">pCME4A9I</plasmid>
        <plasmid evidence="7">Plasmid pcme4a9i</plasmid>
    </source>
</reference>
<reference evidence="6 8" key="2">
    <citation type="submission" date="2020-08" db="EMBL/GenBank/DDBJ databases">
        <authorList>
            <person name="Liu G."/>
            <person name="Sun C."/>
        </authorList>
    </citation>
    <scope>NUCLEOTIDE SEQUENCE [LARGE SCALE GENOMIC DNA]</scope>
    <source>
        <strain evidence="6 8">OT19</strain>
        <plasmid evidence="6 8">plas1</plasmid>
    </source>
</reference>
<keyword evidence="5" id="KW-0614">Plasmid</keyword>
<feature type="domain" description="HTH lacI-type" evidence="4">
    <location>
        <begin position="15"/>
        <end position="69"/>
    </location>
</feature>
<geneLocation type="plasmid" evidence="5">
    <name>pCME4A9I</name>
</geneLocation>
<dbReference type="PANTHER" id="PTHR30146:SF33">
    <property type="entry name" value="TRANSCRIPTIONAL REGULATOR"/>
    <property type="match status" value="1"/>
</dbReference>
<dbReference type="STRING" id="450378.GCA_001661675_03208"/>
<dbReference type="Pfam" id="PF00356">
    <property type="entry name" value="LacI"/>
    <property type="match status" value="1"/>
</dbReference>
<dbReference type="SUPFAM" id="SSF47413">
    <property type="entry name" value="lambda repressor-like DNA-binding domains"/>
    <property type="match status" value="1"/>
</dbReference>
<dbReference type="CDD" id="cd01575">
    <property type="entry name" value="PBP1_GntR"/>
    <property type="match status" value="1"/>
</dbReference>
<dbReference type="Proteomes" id="UP000195807">
    <property type="component" value="Plasmid pCME4A9I"/>
</dbReference>
<protein>
    <submittedName>
        <fullName evidence="6">LacI family DNA-binding transcriptional regulator</fullName>
    </submittedName>
    <submittedName>
        <fullName evidence="5">LacI family transcriptional regulator</fullName>
    </submittedName>
</protein>
<keyword evidence="2 6" id="KW-0238">DNA-binding</keyword>